<keyword evidence="1" id="KW-0472">Membrane</keyword>
<gene>
    <name evidence="3" type="ORF">J7I43_15890</name>
</gene>
<comment type="caution">
    <text evidence="3">The sequence shown here is derived from an EMBL/GenBank/DDBJ whole genome shotgun (WGS) entry which is preliminary data.</text>
</comment>
<dbReference type="CDD" id="cd00146">
    <property type="entry name" value="PKD"/>
    <property type="match status" value="1"/>
</dbReference>
<dbReference type="InterPro" id="IPR000601">
    <property type="entry name" value="PKD_dom"/>
</dbReference>
<evidence type="ECO:0000313" key="4">
    <source>
        <dbReference type="Proteomes" id="UP000679126"/>
    </source>
</evidence>
<dbReference type="Gene3D" id="2.60.40.10">
    <property type="entry name" value="Immunoglobulins"/>
    <property type="match status" value="3"/>
</dbReference>
<evidence type="ECO:0000256" key="1">
    <source>
        <dbReference type="SAM" id="Phobius"/>
    </source>
</evidence>
<reference evidence="4" key="1">
    <citation type="submission" date="2021-03" db="EMBL/GenBank/DDBJ databases">
        <title>Assistant Professor.</title>
        <authorList>
            <person name="Huq M.A."/>
        </authorList>
    </citation>
    <scope>NUCLEOTIDE SEQUENCE [LARGE SCALE GENOMIC DNA]</scope>
    <source>
        <strain evidence="4">MAH-28</strain>
    </source>
</reference>
<keyword evidence="1" id="KW-1133">Transmembrane helix</keyword>
<dbReference type="EMBL" id="JAGHKP010000003">
    <property type="protein sequence ID" value="MBO9153709.1"/>
    <property type="molecule type" value="Genomic_DNA"/>
</dbReference>
<feature type="transmembrane region" description="Helical" evidence="1">
    <location>
        <begin position="502"/>
        <end position="529"/>
    </location>
</feature>
<dbReference type="PROSITE" id="PS50093">
    <property type="entry name" value="PKD"/>
    <property type="match status" value="2"/>
</dbReference>
<evidence type="ECO:0000259" key="2">
    <source>
        <dbReference type="PROSITE" id="PS50093"/>
    </source>
</evidence>
<feature type="domain" description="PKD" evidence="2">
    <location>
        <begin position="815"/>
        <end position="876"/>
    </location>
</feature>
<name>A0ABS3YGD2_9BACT</name>
<dbReference type="RefSeq" id="WP_209146811.1">
    <property type="nucleotide sequence ID" value="NZ_JAGHKP010000003.1"/>
</dbReference>
<dbReference type="InterPro" id="IPR022409">
    <property type="entry name" value="PKD/Chitinase_dom"/>
</dbReference>
<evidence type="ECO:0000313" key="3">
    <source>
        <dbReference type="EMBL" id="MBO9153709.1"/>
    </source>
</evidence>
<keyword evidence="4" id="KW-1185">Reference proteome</keyword>
<feature type="domain" description="PKD" evidence="2">
    <location>
        <begin position="717"/>
        <end position="776"/>
    </location>
</feature>
<dbReference type="InterPro" id="IPR035986">
    <property type="entry name" value="PKD_dom_sf"/>
</dbReference>
<sequence>MANTHGFEVIAELTVPALKQLLLAAWKSGGDASGPGVIPEYINIPNTITFGPYQVASGHVQIPKEQLDLEMDTGVNGVRIKLGTINHIEIANPPIDAAKLFDINADVRVRVPIRETDPANHEIGADFTAMPADAVSVTITSGDPIAPITTAAIEEFVHKKYQEGAIPSQITPDPSISFGPFSMKVHTELYDDVNNPAKKITIEKPDPGHVKVNIPCYLRFYDITGSFAGFELATPMGITGTAVMLAEYTEDTDRIFVKTSTATVTLENVTPAPGIEGTNYNSNKTAANIGGYDLEALIKTNFTSAASGPLHAFGDVEVFVPTLAQIEGFIAARVRDELLARQKIQIWKVEDPSGTTTINDVTPQAYSDGFALCINGGGGGNPGAVTSFVPAGRDFAIATSEAKVRQEFNKTVNDQYGDLPTTLDEKVEGKTVKLNSIGLGLHVGELSVNGEVTIVDAVLDSIDIDAGFDQRVGLKWVDKSDGTQMLEHELIGEPDVDLGAGAWLLVAFLGFLTFGVIGLIIGLIIMAVVESIASKIGGVVAKDESGKVTGIGAWPGSLDAIGNVQARFENPVIIDPTGLVFAGNMIITSTFALTSEDMARSHGPYNITGNAFVNFNGGADKPTSKALWLAGDGASFNLRNVSHRFGRSGVYVARVQIQVDENGGATTRHYTRVNVKNVAPVVQFDIPVITIEEGQKVTLKAGFTDDNWLDTHKAIIDFGDNTAPQTLTVTETNQEPQAQGTMSAEHAWCDNGSYTVRLTVQDSAGGVGETTMLVNVVNVAPKVYTYKRLCVLKNQPVRLDAVFIDAGWCDSHVGTWDCGDGHIKMATIREKNKSPQGVGIASASHVYTCKGNYVAKVTVQDDDGGAGTAYSLITVTELQNAHFEDGFRYKPQKEARNTQEDAIVANEWQPFASPVLIMDPASGDVPPFKAAYFIPDEFICRDGQRTQGVTIEGSGIAGIRQGICANVGWDYELTAFYHLPTRSRGVARIGIDPTGGTSPVSEDIKWVEAAAVDEWVHMSVRVTAEKTRITCFIAVFQEGGESELYIDRTALFVIQACDPYPLIMRPKDRRDDCCPVDELERHDFDKLEKYISDDIKMYYPGTAAYRSTMSGVRMVDENNPPPSFRLDRQSGEQLMNMAVSGAIQLTTGIAKTLIKGTVGKLLPFGKRR</sequence>
<proteinExistence type="predicted"/>
<dbReference type="Proteomes" id="UP000679126">
    <property type="component" value="Unassembled WGS sequence"/>
</dbReference>
<accession>A0ABS3YGD2</accession>
<organism evidence="3 4">
    <name type="scientific">Chitinophaga chungangae</name>
    <dbReference type="NCBI Taxonomy" id="2821488"/>
    <lineage>
        <taxon>Bacteria</taxon>
        <taxon>Pseudomonadati</taxon>
        <taxon>Bacteroidota</taxon>
        <taxon>Chitinophagia</taxon>
        <taxon>Chitinophagales</taxon>
        <taxon>Chitinophagaceae</taxon>
        <taxon>Chitinophaga</taxon>
    </lineage>
</organism>
<dbReference type="SUPFAM" id="SSF49299">
    <property type="entry name" value="PKD domain"/>
    <property type="match status" value="2"/>
</dbReference>
<keyword evidence="1" id="KW-0812">Transmembrane</keyword>
<protein>
    <recommendedName>
        <fullName evidence="2">PKD domain-containing protein</fullName>
    </recommendedName>
</protein>
<dbReference type="InterPro" id="IPR013783">
    <property type="entry name" value="Ig-like_fold"/>
</dbReference>
<dbReference type="Pfam" id="PF18911">
    <property type="entry name" value="PKD_4"/>
    <property type="match status" value="2"/>
</dbReference>
<dbReference type="SMART" id="SM00089">
    <property type="entry name" value="PKD"/>
    <property type="match status" value="3"/>
</dbReference>